<dbReference type="EMBL" id="CM018047">
    <property type="protein sequence ID" value="KAA8522948.1"/>
    <property type="molecule type" value="Genomic_DNA"/>
</dbReference>
<keyword evidence="3" id="KW-1185">Reference proteome</keyword>
<dbReference type="Proteomes" id="UP000325577">
    <property type="component" value="Linkage Group LG4"/>
</dbReference>
<feature type="region of interest" description="Disordered" evidence="1">
    <location>
        <begin position="1"/>
        <end position="22"/>
    </location>
</feature>
<gene>
    <name evidence="2" type="ORF">F0562_009371</name>
</gene>
<proteinExistence type="predicted"/>
<evidence type="ECO:0000256" key="1">
    <source>
        <dbReference type="SAM" id="MobiDB-lite"/>
    </source>
</evidence>
<dbReference type="AlphaFoldDB" id="A0A5J4ZZ17"/>
<evidence type="ECO:0000313" key="2">
    <source>
        <dbReference type="EMBL" id="KAA8522948.1"/>
    </source>
</evidence>
<feature type="compositionally biased region" description="Polar residues" evidence="1">
    <location>
        <begin position="7"/>
        <end position="19"/>
    </location>
</feature>
<reference evidence="2 3" key="1">
    <citation type="submission" date="2019-09" db="EMBL/GenBank/DDBJ databases">
        <title>A chromosome-level genome assembly of the Chinese tupelo Nyssa sinensis.</title>
        <authorList>
            <person name="Yang X."/>
            <person name="Kang M."/>
            <person name="Yang Y."/>
            <person name="Xiong H."/>
            <person name="Wang M."/>
            <person name="Zhang Z."/>
            <person name="Wang Z."/>
            <person name="Wu H."/>
            <person name="Ma T."/>
            <person name="Liu J."/>
            <person name="Xi Z."/>
        </authorList>
    </citation>
    <scope>NUCLEOTIDE SEQUENCE [LARGE SCALE GENOMIC DNA]</scope>
    <source>
        <strain evidence="2">J267</strain>
        <tissue evidence="2">Leaf</tissue>
    </source>
</reference>
<protein>
    <submittedName>
        <fullName evidence="2">Uncharacterized protein</fullName>
    </submittedName>
</protein>
<organism evidence="2 3">
    <name type="scientific">Nyssa sinensis</name>
    <dbReference type="NCBI Taxonomy" id="561372"/>
    <lineage>
        <taxon>Eukaryota</taxon>
        <taxon>Viridiplantae</taxon>
        <taxon>Streptophyta</taxon>
        <taxon>Embryophyta</taxon>
        <taxon>Tracheophyta</taxon>
        <taxon>Spermatophyta</taxon>
        <taxon>Magnoliopsida</taxon>
        <taxon>eudicotyledons</taxon>
        <taxon>Gunneridae</taxon>
        <taxon>Pentapetalae</taxon>
        <taxon>asterids</taxon>
        <taxon>Cornales</taxon>
        <taxon>Nyssaceae</taxon>
        <taxon>Nyssa</taxon>
    </lineage>
</organism>
<sequence length="104" mass="10638">MLGKRGSNGNIRGQQSSFTRGDGLATSRANYKAGLATDIPGIGIKYLGCGAHGASLEDMTNVAMHEITNTIVILVADVPTIVATNLCILSGVTVRFMGGSGGDL</sequence>
<name>A0A5J4ZZ17_9ASTE</name>
<evidence type="ECO:0000313" key="3">
    <source>
        <dbReference type="Proteomes" id="UP000325577"/>
    </source>
</evidence>
<accession>A0A5J4ZZ17</accession>